<sequence>MSESVPESVDTDVAPEAAPPEPDRETVEDLPEFAQKIIKALRSEAATHRHKARVAADKAAALEQETAALHAAKTQTETDLASARMDLTRLRAALAAGVPAELAEDFAARLQGDSAEEIAADAERLKQLVGTQARRGDPSQGASGGTAITDHPLTNFFLSRTT</sequence>
<evidence type="ECO:0000313" key="3">
    <source>
        <dbReference type="Proteomes" id="UP001597018"/>
    </source>
</evidence>
<name>A0ABW3FMM8_9PSEU</name>
<evidence type="ECO:0000313" key="2">
    <source>
        <dbReference type="EMBL" id="MFD0918892.1"/>
    </source>
</evidence>
<dbReference type="RefSeq" id="WP_263250691.1">
    <property type="nucleotide sequence ID" value="NZ_BAABLT010000033.1"/>
</dbReference>
<feature type="region of interest" description="Disordered" evidence="1">
    <location>
        <begin position="130"/>
        <end position="162"/>
    </location>
</feature>
<organism evidence="2 3">
    <name type="scientific">Saccharopolyspora rosea</name>
    <dbReference type="NCBI Taxonomy" id="524884"/>
    <lineage>
        <taxon>Bacteria</taxon>
        <taxon>Bacillati</taxon>
        <taxon>Actinomycetota</taxon>
        <taxon>Actinomycetes</taxon>
        <taxon>Pseudonocardiales</taxon>
        <taxon>Pseudonocardiaceae</taxon>
        <taxon>Saccharopolyspora</taxon>
    </lineage>
</organism>
<proteinExistence type="predicted"/>
<gene>
    <name evidence="2" type="ORF">ACFQ16_03970</name>
</gene>
<reference evidence="3" key="1">
    <citation type="journal article" date="2019" name="Int. J. Syst. Evol. Microbiol.">
        <title>The Global Catalogue of Microorganisms (GCM) 10K type strain sequencing project: providing services to taxonomists for standard genome sequencing and annotation.</title>
        <authorList>
            <consortium name="The Broad Institute Genomics Platform"/>
            <consortium name="The Broad Institute Genome Sequencing Center for Infectious Disease"/>
            <person name="Wu L."/>
            <person name="Ma J."/>
        </authorList>
    </citation>
    <scope>NUCLEOTIDE SEQUENCE [LARGE SCALE GENOMIC DNA]</scope>
    <source>
        <strain evidence="3">CCUG 56401</strain>
    </source>
</reference>
<evidence type="ECO:0008006" key="4">
    <source>
        <dbReference type="Google" id="ProtNLM"/>
    </source>
</evidence>
<accession>A0ABW3FMM8</accession>
<keyword evidence="3" id="KW-1185">Reference proteome</keyword>
<protein>
    <recommendedName>
        <fullName evidence="4">Scaffolding protein</fullName>
    </recommendedName>
</protein>
<dbReference type="EMBL" id="JBHTIW010000002">
    <property type="protein sequence ID" value="MFD0918892.1"/>
    <property type="molecule type" value="Genomic_DNA"/>
</dbReference>
<evidence type="ECO:0000256" key="1">
    <source>
        <dbReference type="SAM" id="MobiDB-lite"/>
    </source>
</evidence>
<dbReference type="Proteomes" id="UP001597018">
    <property type="component" value="Unassembled WGS sequence"/>
</dbReference>
<comment type="caution">
    <text evidence="2">The sequence shown here is derived from an EMBL/GenBank/DDBJ whole genome shotgun (WGS) entry which is preliminary data.</text>
</comment>
<feature type="region of interest" description="Disordered" evidence="1">
    <location>
        <begin position="1"/>
        <end position="29"/>
    </location>
</feature>